<name>A0A1N6VVE3_AQUAC</name>
<organism evidence="11 12">
    <name type="scientific">Aquipseudomonas alcaligenes</name>
    <name type="common">Pseudomonas alcaligenes</name>
    <dbReference type="NCBI Taxonomy" id="43263"/>
    <lineage>
        <taxon>Bacteria</taxon>
        <taxon>Pseudomonadati</taxon>
        <taxon>Pseudomonadota</taxon>
        <taxon>Gammaproteobacteria</taxon>
        <taxon>Pseudomonadales</taxon>
        <taxon>Pseudomonadaceae</taxon>
        <taxon>Aquipseudomonas</taxon>
    </lineage>
</organism>
<evidence type="ECO:0000256" key="2">
    <source>
        <dbReference type="ARBA" id="ARBA00010065"/>
    </source>
</evidence>
<dbReference type="InterPro" id="IPR004563">
    <property type="entry name" value="Apolipo_AcylTrfase"/>
</dbReference>
<feature type="transmembrane region" description="Helical" evidence="9">
    <location>
        <begin position="195"/>
        <end position="212"/>
    </location>
</feature>
<dbReference type="RefSeq" id="WP_076428354.1">
    <property type="nucleotide sequence ID" value="NZ_FTMP01000008.1"/>
</dbReference>
<sequence>MRWITHPGWPGNLLALAGGATTTLALAPFDIWPLALLAIAVFYLGLRELNPRQALLRGWCYGLGLFLAGTSWIYVSIHDYGAASPALAAFLTFGFCAGVALFFALPAWLWARWLRRNDAPISDALAFAALWLAQEAFRGWFLTGFPWLYAGYSQLYGPLAGLAPVGGMWLISLSLALSAALLVNLPRLLGDKPRMAAALLLLLAPWGVGLALQGHTWTASKGEPLKVAALQGNVEQNMKWDPAQLEAQLNLYRDMTLSSRPADLIVWPETAVPVLKEYAEGYLKVMGRVAAERDAALITGVPLRQANQRGEKRYYNAITVTGWGEGTYLKQKLVPFGEYVPLQDVLRGLIAFFDLPMSDFARGPADQAPLQAKGLKIAPFICYEVVYPEFAAGLAAQSNLLLTVSNDTWFGTSIGPLQHLQMAQMRALEAGRWMIRATNNGVTALIDPQGRISAQIPQFQQAILYGEVQPMQGLTPYLQWRAWPLVALCSLLLGWAFFARRRAARGLSPQTA</sequence>
<keyword evidence="7 9" id="KW-0472">Membrane</keyword>
<evidence type="ECO:0000256" key="7">
    <source>
        <dbReference type="ARBA" id="ARBA00023136"/>
    </source>
</evidence>
<evidence type="ECO:0000259" key="10">
    <source>
        <dbReference type="PROSITE" id="PS50263"/>
    </source>
</evidence>
<dbReference type="InterPro" id="IPR003010">
    <property type="entry name" value="C-N_Hydrolase"/>
</dbReference>
<feature type="transmembrane region" description="Helical" evidence="9">
    <location>
        <begin position="161"/>
        <end position="183"/>
    </location>
</feature>
<comment type="function">
    <text evidence="9">Catalyzes the phospholipid dependent N-acylation of the N-terminal cysteine of apolipoprotein, the last step in lipoprotein maturation.</text>
</comment>
<keyword evidence="11" id="KW-0449">Lipoprotein</keyword>
<comment type="pathway">
    <text evidence="9">Protein modification; lipoprotein biosynthesis (N-acyl transfer).</text>
</comment>
<gene>
    <name evidence="9" type="primary">lnt</name>
    <name evidence="11" type="ORF">SAMN05878282_108169</name>
</gene>
<evidence type="ECO:0000256" key="9">
    <source>
        <dbReference type="HAMAP-Rule" id="MF_01148"/>
    </source>
</evidence>
<dbReference type="NCBIfam" id="TIGR00546">
    <property type="entry name" value="lnt"/>
    <property type="match status" value="1"/>
</dbReference>
<comment type="subcellular location">
    <subcellularLocation>
        <location evidence="1 9">Cell membrane</location>
        <topology evidence="1 9">Multi-pass membrane protein</topology>
    </subcellularLocation>
</comment>
<dbReference type="PROSITE" id="PS50263">
    <property type="entry name" value="CN_HYDROLASE"/>
    <property type="match status" value="1"/>
</dbReference>
<dbReference type="InterPro" id="IPR045378">
    <property type="entry name" value="LNT_N"/>
</dbReference>
<protein>
    <recommendedName>
        <fullName evidence="9">Apolipoprotein N-acyltransferase</fullName>
        <shortName evidence="9">ALP N-acyltransferase</shortName>
        <ecNumber evidence="9">2.3.1.269</ecNumber>
    </recommendedName>
</protein>
<evidence type="ECO:0000256" key="1">
    <source>
        <dbReference type="ARBA" id="ARBA00004651"/>
    </source>
</evidence>
<dbReference type="Gene3D" id="3.60.110.10">
    <property type="entry name" value="Carbon-nitrogen hydrolase"/>
    <property type="match status" value="1"/>
</dbReference>
<evidence type="ECO:0000256" key="8">
    <source>
        <dbReference type="ARBA" id="ARBA00023315"/>
    </source>
</evidence>
<dbReference type="InterPro" id="IPR036526">
    <property type="entry name" value="C-N_Hydrolase_sf"/>
</dbReference>
<accession>A0A1N6VVE3</accession>
<feature type="domain" description="CN hydrolase" evidence="10">
    <location>
        <begin position="230"/>
        <end position="470"/>
    </location>
</feature>
<evidence type="ECO:0000256" key="4">
    <source>
        <dbReference type="ARBA" id="ARBA00022679"/>
    </source>
</evidence>
<feature type="transmembrane region" description="Helical" evidence="9">
    <location>
        <begin position="480"/>
        <end position="498"/>
    </location>
</feature>
<dbReference type="SUPFAM" id="SSF56317">
    <property type="entry name" value="Carbon-nitrogen hydrolase"/>
    <property type="match status" value="1"/>
</dbReference>
<keyword evidence="5 9" id="KW-0812">Transmembrane</keyword>
<dbReference type="GO" id="GO:0016410">
    <property type="term" value="F:N-acyltransferase activity"/>
    <property type="evidence" value="ECO:0007669"/>
    <property type="project" value="UniProtKB-UniRule"/>
</dbReference>
<feature type="transmembrane region" description="Helical" evidence="9">
    <location>
        <begin position="20"/>
        <end position="46"/>
    </location>
</feature>
<comment type="catalytic activity">
    <reaction evidence="9">
        <text>N-terminal S-1,2-diacyl-sn-glyceryl-L-cysteinyl-[lipoprotein] + a glycerophospholipid = N-acyl-S-1,2-diacyl-sn-glyceryl-L-cysteinyl-[lipoprotein] + a 2-acyl-sn-glycero-3-phospholipid + H(+)</text>
        <dbReference type="Rhea" id="RHEA:48228"/>
        <dbReference type="Rhea" id="RHEA-COMP:14681"/>
        <dbReference type="Rhea" id="RHEA-COMP:14684"/>
        <dbReference type="ChEBI" id="CHEBI:15378"/>
        <dbReference type="ChEBI" id="CHEBI:136912"/>
        <dbReference type="ChEBI" id="CHEBI:140656"/>
        <dbReference type="ChEBI" id="CHEBI:140657"/>
        <dbReference type="ChEBI" id="CHEBI:140660"/>
        <dbReference type="EC" id="2.3.1.269"/>
    </reaction>
</comment>
<keyword evidence="8 9" id="KW-0012">Acyltransferase</keyword>
<evidence type="ECO:0000256" key="6">
    <source>
        <dbReference type="ARBA" id="ARBA00022989"/>
    </source>
</evidence>
<keyword evidence="4 9" id="KW-0808">Transferase</keyword>
<reference evidence="11 12" key="1">
    <citation type="submission" date="2017-01" db="EMBL/GenBank/DDBJ databases">
        <authorList>
            <person name="Mah S.A."/>
            <person name="Swanson W.J."/>
            <person name="Moy G.W."/>
            <person name="Vacquier V.D."/>
        </authorList>
    </citation>
    <scope>NUCLEOTIDE SEQUENCE [LARGE SCALE GENOMIC DNA]</scope>
    <source>
        <strain evidence="11 12">RU36E</strain>
    </source>
</reference>
<evidence type="ECO:0000313" key="12">
    <source>
        <dbReference type="Proteomes" id="UP000185841"/>
    </source>
</evidence>
<dbReference type="Pfam" id="PF00795">
    <property type="entry name" value="CN_hydrolase"/>
    <property type="match status" value="1"/>
</dbReference>
<evidence type="ECO:0000313" key="11">
    <source>
        <dbReference type="EMBL" id="SIQ81819.1"/>
    </source>
</evidence>
<keyword evidence="3 9" id="KW-1003">Cell membrane</keyword>
<dbReference type="GO" id="GO:0042158">
    <property type="term" value="P:lipoprotein biosynthetic process"/>
    <property type="evidence" value="ECO:0007669"/>
    <property type="project" value="UniProtKB-UniRule"/>
</dbReference>
<dbReference type="EMBL" id="FTMP01000008">
    <property type="protein sequence ID" value="SIQ81819.1"/>
    <property type="molecule type" value="Genomic_DNA"/>
</dbReference>
<keyword evidence="6 9" id="KW-1133">Transmembrane helix</keyword>
<dbReference type="PANTHER" id="PTHR38686">
    <property type="entry name" value="APOLIPOPROTEIN N-ACYLTRANSFERASE"/>
    <property type="match status" value="1"/>
</dbReference>
<dbReference type="PANTHER" id="PTHR38686:SF1">
    <property type="entry name" value="APOLIPOPROTEIN N-ACYLTRANSFERASE"/>
    <property type="match status" value="1"/>
</dbReference>
<dbReference type="CDD" id="cd07571">
    <property type="entry name" value="ALP_N-acyl_transferase"/>
    <property type="match status" value="1"/>
</dbReference>
<proteinExistence type="inferred from homology"/>
<dbReference type="Pfam" id="PF20154">
    <property type="entry name" value="LNT_N"/>
    <property type="match status" value="1"/>
</dbReference>
<feature type="transmembrane region" description="Helical" evidence="9">
    <location>
        <begin position="87"/>
        <end position="111"/>
    </location>
</feature>
<dbReference type="EC" id="2.3.1.269" evidence="9"/>
<comment type="similarity">
    <text evidence="2 9">Belongs to the CN hydrolase family. Apolipoprotein N-acyltransferase subfamily.</text>
</comment>
<dbReference type="UniPathway" id="UPA00666"/>
<dbReference type="GO" id="GO:0005886">
    <property type="term" value="C:plasma membrane"/>
    <property type="evidence" value="ECO:0007669"/>
    <property type="project" value="UniProtKB-SubCell"/>
</dbReference>
<dbReference type="HAMAP" id="MF_01148">
    <property type="entry name" value="Lnt"/>
    <property type="match status" value="1"/>
</dbReference>
<dbReference type="Proteomes" id="UP000185841">
    <property type="component" value="Unassembled WGS sequence"/>
</dbReference>
<evidence type="ECO:0000256" key="5">
    <source>
        <dbReference type="ARBA" id="ARBA00022692"/>
    </source>
</evidence>
<dbReference type="AlphaFoldDB" id="A0A1N6VVE3"/>
<evidence type="ECO:0000256" key="3">
    <source>
        <dbReference type="ARBA" id="ARBA00022475"/>
    </source>
</evidence>
<feature type="transmembrane region" description="Helical" evidence="9">
    <location>
        <begin position="58"/>
        <end position="75"/>
    </location>
</feature>
<feature type="transmembrane region" description="Helical" evidence="9">
    <location>
        <begin position="123"/>
        <end position="141"/>
    </location>
</feature>